<feature type="transmembrane region" description="Helical" evidence="1">
    <location>
        <begin position="151"/>
        <end position="171"/>
    </location>
</feature>
<feature type="transmembrane region" description="Helical" evidence="1">
    <location>
        <begin position="90"/>
        <end position="111"/>
    </location>
</feature>
<dbReference type="EMBL" id="BMYF01000026">
    <property type="protein sequence ID" value="GHB50880.1"/>
    <property type="molecule type" value="Genomic_DNA"/>
</dbReference>
<gene>
    <name evidence="2" type="ORF">GCM10008106_34690</name>
</gene>
<accession>A0A8J3D071</accession>
<feature type="transmembrane region" description="Helical" evidence="1">
    <location>
        <begin position="53"/>
        <end position="78"/>
    </location>
</feature>
<keyword evidence="3" id="KW-1185">Reference proteome</keyword>
<keyword evidence="1" id="KW-0812">Transmembrane</keyword>
<evidence type="ECO:0000256" key="1">
    <source>
        <dbReference type="SAM" id="Phobius"/>
    </source>
</evidence>
<evidence type="ECO:0000313" key="3">
    <source>
        <dbReference type="Proteomes" id="UP000642809"/>
    </source>
</evidence>
<sequence length="205" mass="24275">MNKLLFLIIINIVISIYIDFIILTDDVFYSHFSEQYSYTRIGQMLEFRGKWLWVTYLITPVITFFKILIPASLVYLGFYLSNLKYPFSDVFKSCVIAEFVFLLPVLSKILWFEFVEPSFTLEEFNSFYPLSLFSLFDSSLLEKWFHYPFKALNVFEIGYWFALAGSLAFGLGQEFNQMLRIVVFYHGSFLVCWILFVVFISLSIY</sequence>
<reference evidence="2" key="1">
    <citation type="journal article" date="2014" name="Int. J. Syst. Evol. Microbiol.">
        <title>Complete genome sequence of Corynebacterium casei LMG S-19264T (=DSM 44701T), isolated from a smear-ripened cheese.</title>
        <authorList>
            <consortium name="US DOE Joint Genome Institute (JGI-PGF)"/>
            <person name="Walter F."/>
            <person name="Albersmeier A."/>
            <person name="Kalinowski J."/>
            <person name="Ruckert C."/>
        </authorList>
    </citation>
    <scope>NUCLEOTIDE SEQUENCE</scope>
    <source>
        <strain evidence="2">KCTC 23224</strain>
    </source>
</reference>
<dbReference type="AlphaFoldDB" id="A0A8J3D071"/>
<dbReference type="Proteomes" id="UP000642809">
    <property type="component" value="Unassembled WGS sequence"/>
</dbReference>
<feature type="transmembrane region" description="Helical" evidence="1">
    <location>
        <begin position="5"/>
        <end position="23"/>
    </location>
</feature>
<name>A0A8J3D071_9BACT</name>
<feature type="transmembrane region" description="Helical" evidence="1">
    <location>
        <begin position="183"/>
        <end position="204"/>
    </location>
</feature>
<comment type="caution">
    <text evidence="2">The sequence shown here is derived from an EMBL/GenBank/DDBJ whole genome shotgun (WGS) entry which is preliminary data.</text>
</comment>
<evidence type="ECO:0000313" key="2">
    <source>
        <dbReference type="EMBL" id="GHB50880.1"/>
    </source>
</evidence>
<keyword evidence="1" id="KW-0472">Membrane</keyword>
<reference evidence="2" key="2">
    <citation type="submission" date="2020-09" db="EMBL/GenBank/DDBJ databases">
        <authorList>
            <person name="Sun Q."/>
            <person name="Kim S."/>
        </authorList>
    </citation>
    <scope>NUCLEOTIDE SEQUENCE</scope>
    <source>
        <strain evidence="2">KCTC 23224</strain>
    </source>
</reference>
<keyword evidence="1" id="KW-1133">Transmembrane helix</keyword>
<organism evidence="2 3">
    <name type="scientific">Mongoliitalea lutea</name>
    <dbReference type="NCBI Taxonomy" id="849756"/>
    <lineage>
        <taxon>Bacteria</taxon>
        <taxon>Pseudomonadati</taxon>
        <taxon>Bacteroidota</taxon>
        <taxon>Cytophagia</taxon>
        <taxon>Cytophagales</taxon>
        <taxon>Cyclobacteriaceae</taxon>
        <taxon>Mongoliitalea</taxon>
    </lineage>
</organism>
<protein>
    <submittedName>
        <fullName evidence="2">Uncharacterized protein</fullName>
    </submittedName>
</protein>
<proteinExistence type="predicted"/>